<keyword evidence="4" id="KW-0067">ATP-binding</keyword>
<name>A0AAD9Y9N7_COLKA</name>
<dbReference type="InterPro" id="IPR011527">
    <property type="entry name" value="ABC1_TM_dom"/>
</dbReference>
<feature type="domain" description="ABC transmembrane type-1" evidence="9">
    <location>
        <begin position="1"/>
        <end position="80"/>
    </location>
</feature>
<proteinExistence type="predicted"/>
<evidence type="ECO:0000259" key="8">
    <source>
        <dbReference type="PROSITE" id="PS50893"/>
    </source>
</evidence>
<dbReference type="Gene3D" id="1.20.1560.10">
    <property type="entry name" value="ABC transporter type 1, transmembrane domain"/>
    <property type="match status" value="1"/>
</dbReference>
<dbReference type="PANTHER" id="PTHR24221:SF503">
    <property type="entry name" value="MITOCHONDRIAL POTASSIUM CHANNEL ATP-BINDING SUBUNIT"/>
    <property type="match status" value="1"/>
</dbReference>
<dbReference type="SMART" id="SM00382">
    <property type="entry name" value="AAA"/>
    <property type="match status" value="1"/>
</dbReference>
<evidence type="ECO:0000256" key="4">
    <source>
        <dbReference type="ARBA" id="ARBA00022840"/>
    </source>
</evidence>
<dbReference type="PROSITE" id="PS50893">
    <property type="entry name" value="ABC_TRANSPORTER_2"/>
    <property type="match status" value="1"/>
</dbReference>
<keyword evidence="11" id="KW-1185">Reference proteome</keyword>
<feature type="transmembrane region" description="Helical" evidence="7">
    <location>
        <begin position="58"/>
        <end position="78"/>
    </location>
</feature>
<sequence>MIKYTVQSIGAYAPGASIAEEPIGSVRAVTAYGMQQSLVRRYEEHVEKARKGSSKSGIALACMIAAMNGIIFWSYGLAFGRVHVSSYKEGHFFPPGKMTAIVGSSGCGKSTIVGLLERFYQPVSGNIYLDGVDISSIDVSWLRQQIGLVGQDPMLFSTTIFDNISFGLLGSFHESLNAQLVEKMVENAARIADAYDFIMALPDGFSTNVGDSGSLLSGGQKQPTSALDAVAERHVQQALQTASQGRTTIAIAHRLSTISKADNIIVMCNGRIVEQGTHAELMELRAIYFDMVQQQSVQETTPTMAISDGISTQNEFGENAVPGKLLMEFDAKPTQTTATTPQGPRNSEPCSTWNLALFVHSLNRKDGLLIILGLVFSVIAGASHPVQSVFLAKIIAAMSLKSSDYGTLRDQVNFWSWMYLMIGFTTVFGWLGQGVCFAYYSQRLTYNARVKGLETMLYHDIVTFLRDDHSTAAHTSVLSSSAASLQGLSGAVLGTLLVVLTTLIAGFVLAMAIGWKLALVCATTTPIQLACGILRLKCVALLEGHSRRVYESSATYACEYSSNIRTVAALNLEAKIQRDYHQLLEEQRKKSLVSISQSSLLYAASQSLNFLCASLAFWYGSRLVATENYTLFQFFVCYTAVIAGAYSTGAIFSFAPDVGKARDSAERMQALFRQPVSIDARASEGSVPPQAPKDLSSSGQYIALVGGSGSGKSTVISLLERFFDPDHGQVKFGEENIKDLNLKEYRSQLALVSQSPTLFDGTIRDNIVFGVEDQSVAEEAVIQACKDANIYDFICSLP</sequence>
<evidence type="ECO:0000256" key="2">
    <source>
        <dbReference type="ARBA" id="ARBA00022692"/>
    </source>
</evidence>
<feature type="domain" description="ABC transporter" evidence="8">
    <location>
        <begin position="65"/>
        <end position="294"/>
    </location>
</feature>
<accession>A0AAD9Y9N7</accession>
<dbReference type="AlphaFoldDB" id="A0AAD9Y9N7"/>
<organism evidence="10 11">
    <name type="scientific">Colletotrichum kahawae</name>
    <name type="common">Coffee berry disease fungus</name>
    <dbReference type="NCBI Taxonomy" id="34407"/>
    <lineage>
        <taxon>Eukaryota</taxon>
        <taxon>Fungi</taxon>
        <taxon>Dikarya</taxon>
        <taxon>Ascomycota</taxon>
        <taxon>Pezizomycotina</taxon>
        <taxon>Sordariomycetes</taxon>
        <taxon>Hypocreomycetidae</taxon>
        <taxon>Glomerellales</taxon>
        <taxon>Glomerellaceae</taxon>
        <taxon>Colletotrichum</taxon>
        <taxon>Colletotrichum gloeosporioides species complex</taxon>
    </lineage>
</organism>
<dbReference type="EMBL" id="VYYT01000281">
    <property type="protein sequence ID" value="KAK2748584.1"/>
    <property type="molecule type" value="Genomic_DNA"/>
</dbReference>
<dbReference type="Proteomes" id="UP001281614">
    <property type="component" value="Unassembled WGS sequence"/>
</dbReference>
<feature type="transmembrane region" description="Helical" evidence="7">
    <location>
        <begin position="368"/>
        <end position="396"/>
    </location>
</feature>
<dbReference type="SUPFAM" id="SSF52540">
    <property type="entry name" value="P-loop containing nucleoside triphosphate hydrolases"/>
    <property type="match status" value="2"/>
</dbReference>
<dbReference type="InterPro" id="IPR039421">
    <property type="entry name" value="Type_1_exporter"/>
</dbReference>
<evidence type="ECO:0000256" key="6">
    <source>
        <dbReference type="ARBA" id="ARBA00023136"/>
    </source>
</evidence>
<dbReference type="InterPro" id="IPR036640">
    <property type="entry name" value="ABC1_TM_sf"/>
</dbReference>
<dbReference type="InterPro" id="IPR003593">
    <property type="entry name" value="AAA+_ATPase"/>
</dbReference>
<dbReference type="GO" id="GO:0016020">
    <property type="term" value="C:membrane"/>
    <property type="evidence" value="ECO:0007669"/>
    <property type="project" value="UniProtKB-SubCell"/>
</dbReference>
<feature type="domain" description="ABC transmembrane type-1" evidence="9">
    <location>
        <begin position="371"/>
        <end position="660"/>
    </location>
</feature>
<evidence type="ECO:0000256" key="5">
    <source>
        <dbReference type="ARBA" id="ARBA00022989"/>
    </source>
</evidence>
<feature type="transmembrane region" description="Helical" evidence="7">
    <location>
        <begin position="417"/>
        <end position="440"/>
    </location>
</feature>
<reference evidence="10" key="1">
    <citation type="submission" date="2023-02" db="EMBL/GenBank/DDBJ databases">
        <title>Colletotrichum kahawae CIFC_Que2 genome sequencing and assembly.</title>
        <authorList>
            <person name="Baroncelli R."/>
        </authorList>
    </citation>
    <scope>NUCLEOTIDE SEQUENCE</scope>
    <source>
        <strain evidence="10">CIFC_Que2</strain>
    </source>
</reference>
<feature type="transmembrane region" description="Helical" evidence="7">
    <location>
        <begin position="631"/>
        <end position="655"/>
    </location>
</feature>
<dbReference type="CDD" id="cd18578">
    <property type="entry name" value="ABC_6TM_Pgp_ABCB1_D2_like"/>
    <property type="match status" value="1"/>
</dbReference>
<evidence type="ECO:0000313" key="10">
    <source>
        <dbReference type="EMBL" id="KAK2748584.1"/>
    </source>
</evidence>
<dbReference type="Pfam" id="PF00005">
    <property type="entry name" value="ABC_tran"/>
    <property type="match status" value="2"/>
</dbReference>
<dbReference type="PANTHER" id="PTHR24221">
    <property type="entry name" value="ATP-BINDING CASSETTE SUB-FAMILY B"/>
    <property type="match status" value="1"/>
</dbReference>
<feature type="transmembrane region" description="Helical" evidence="7">
    <location>
        <begin position="599"/>
        <end position="619"/>
    </location>
</feature>
<evidence type="ECO:0000256" key="1">
    <source>
        <dbReference type="ARBA" id="ARBA00004141"/>
    </source>
</evidence>
<feature type="transmembrane region" description="Helical" evidence="7">
    <location>
        <begin position="488"/>
        <end position="510"/>
    </location>
</feature>
<gene>
    <name evidence="10" type="ORF">CKAH01_18070</name>
</gene>
<dbReference type="InterPro" id="IPR027417">
    <property type="entry name" value="P-loop_NTPase"/>
</dbReference>
<dbReference type="PROSITE" id="PS50929">
    <property type="entry name" value="ABC_TM1F"/>
    <property type="match status" value="2"/>
</dbReference>
<evidence type="ECO:0000313" key="11">
    <source>
        <dbReference type="Proteomes" id="UP001281614"/>
    </source>
</evidence>
<evidence type="ECO:0000256" key="7">
    <source>
        <dbReference type="SAM" id="Phobius"/>
    </source>
</evidence>
<dbReference type="GO" id="GO:0005524">
    <property type="term" value="F:ATP binding"/>
    <property type="evidence" value="ECO:0007669"/>
    <property type="project" value="UniProtKB-KW"/>
</dbReference>
<dbReference type="Gene3D" id="3.40.50.300">
    <property type="entry name" value="P-loop containing nucleotide triphosphate hydrolases"/>
    <property type="match status" value="3"/>
</dbReference>
<keyword evidence="2 7" id="KW-0812">Transmembrane</keyword>
<dbReference type="GO" id="GO:0140359">
    <property type="term" value="F:ABC-type transporter activity"/>
    <property type="evidence" value="ECO:0007669"/>
    <property type="project" value="InterPro"/>
</dbReference>
<dbReference type="InterPro" id="IPR003439">
    <property type="entry name" value="ABC_transporter-like_ATP-bd"/>
</dbReference>
<evidence type="ECO:0000259" key="9">
    <source>
        <dbReference type="PROSITE" id="PS50929"/>
    </source>
</evidence>
<keyword evidence="5 7" id="KW-1133">Transmembrane helix</keyword>
<dbReference type="SUPFAM" id="SSF90123">
    <property type="entry name" value="ABC transporter transmembrane region"/>
    <property type="match status" value="2"/>
</dbReference>
<comment type="subcellular location">
    <subcellularLocation>
        <location evidence="1">Membrane</location>
        <topology evidence="1">Multi-pass membrane protein</topology>
    </subcellularLocation>
</comment>
<keyword evidence="6 7" id="KW-0472">Membrane</keyword>
<dbReference type="Pfam" id="PF00664">
    <property type="entry name" value="ABC_membrane"/>
    <property type="match status" value="2"/>
</dbReference>
<dbReference type="GO" id="GO:0016887">
    <property type="term" value="F:ATP hydrolysis activity"/>
    <property type="evidence" value="ECO:0007669"/>
    <property type="project" value="InterPro"/>
</dbReference>
<evidence type="ECO:0000256" key="3">
    <source>
        <dbReference type="ARBA" id="ARBA00022741"/>
    </source>
</evidence>
<protein>
    <submittedName>
        <fullName evidence="10">Leptomycin b resistance protein pmd1</fullName>
    </submittedName>
</protein>
<keyword evidence="3" id="KW-0547">Nucleotide-binding</keyword>
<comment type="caution">
    <text evidence="10">The sequence shown here is derived from an EMBL/GenBank/DDBJ whole genome shotgun (WGS) entry which is preliminary data.</text>
</comment>